<dbReference type="GO" id="GO:0004312">
    <property type="term" value="F:fatty acid synthase activity"/>
    <property type="evidence" value="ECO:0007669"/>
    <property type="project" value="TreeGrafter"/>
</dbReference>
<feature type="region of interest" description="C-terminal hotdog fold" evidence="1">
    <location>
        <begin position="933"/>
        <end position="1059"/>
    </location>
</feature>
<dbReference type="InterPro" id="IPR020841">
    <property type="entry name" value="PKS_Beta-ketoAc_synthase_dom"/>
</dbReference>
<evidence type="ECO:0000313" key="6">
    <source>
        <dbReference type="Proteomes" id="UP001458880"/>
    </source>
</evidence>
<dbReference type="SMART" id="SM00825">
    <property type="entry name" value="PKS_KS"/>
    <property type="match status" value="1"/>
</dbReference>
<dbReference type="CDD" id="cd00833">
    <property type="entry name" value="PKS"/>
    <property type="match status" value="1"/>
</dbReference>
<dbReference type="InterPro" id="IPR016035">
    <property type="entry name" value="Acyl_Trfase/lysoPLipase"/>
</dbReference>
<protein>
    <submittedName>
        <fullName evidence="5">Beta-ketoacyl synthase, C-terminal domain</fullName>
    </submittedName>
</protein>
<feature type="active site" description="Proton donor; for dehydratase activity" evidence="1">
    <location>
        <position position="983"/>
    </location>
</feature>
<dbReference type="InterPro" id="IPR032821">
    <property type="entry name" value="PKS_assoc"/>
</dbReference>
<dbReference type="Gene3D" id="3.40.366.10">
    <property type="entry name" value="Malonyl-Coenzyme A Acyl Carrier Protein, domain 2"/>
    <property type="match status" value="1"/>
</dbReference>
<dbReference type="Proteomes" id="UP001458880">
    <property type="component" value="Unassembled WGS sequence"/>
</dbReference>
<dbReference type="PANTHER" id="PTHR43775">
    <property type="entry name" value="FATTY ACID SYNTHASE"/>
    <property type="match status" value="1"/>
</dbReference>
<feature type="region of interest" description="N-terminal hotdog fold" evidence="1">
    <location>
        <begin position="800"/>
        <end position="920"/>
    </location>
</feature>
<feature type="domain" description="Ketosynthase family 3 (KS3)" evidence="3">
    <location>
        <begin position="13"/>
        <end position="427"/>
    </location>
</feature>
<accession>A0AAW1MGL5</accession>
<keyword evidence="2" id="KW-0808">Transferase</keyword>
<evidence type="ECO:0000256" key="1">
    <source>
        <dbReference type="PROSITE-ProRule" id="PRU01363"/>
    </source>
</evidence>
<dbReference type="InterPro" id="IPR050091">
    <property type="entry name" value="PKS_NRPS_Biosynth_Enz"/>
</dbReference>
<feature type="active site" description="Proton acceptor; for dehydratase activity" evidence="1">
    <location>
        <position position="833"/>
    </location>
</feature>
<dbReference type="Pfam" id="PF16197">
    <property type="entry name" value="KAsynt_C_assoc"/>
    <property type="match status" value="1"/>
</dbReference>
<dbReference type="SUPFAM" id="SSF52151">
    <property type="entry name" value="FabD/lysophospholipase-like"/>
    <property type="match status" value="1"/>
</dbReference>
<evidence type="ECO:0000256" key="2">
    <source>
        <dbReference type="RuleBase" id="RU003694"/>
    </source>
</evidence>
<dbReference type="InterPro" id="IPR014030">
    <property type="entry name" value="Ketoacyl_synth_N"/>
</dbReference>
<dbReference type="PANTHER" id="PTHR43775:SF23">
    <property type="entry name" value="FATTY ACID SYNTHASE 3"/>
    <property type="match status" value="1"/>
</dbReference>
<dbReference type="Pfam" id="PF00109">
    <property type="entry name" value="ketoacyl-synt"/>
    <property type="match status" value="1"/>
</dbReference>
<comment type="caution">
    <text evidence="5">The sequence shown here is derived from an EMBL/GenBank/DDBJ whole genome shotgun (WGS) entry which is preliminary data.</text>
</comment>
<proteinExistence type="inferred from homology"/>
<dbReference type="SUPFAM" id="SSF53901">
    <property type="entry name" value="Thiolase-like"/>
    <property type="match status" value="1"/>
</dbReference>
<dbReference type="InterPro" id="IPR049900">
    <property type="entry name" value="PKS_mFAS_DH"/>
</dbReference>
<evidence type="ECO:0000259" key="3">
    <source>
        <dbReference type="PROSITE" id="PS52004"/>
    </source>
</evidence>
<evidence type="ECO:0000313" key="5">
    <source>
        <dbReference type="EMBL" id="KAK9746678.1"/>
    </source>
</evidence>
<name>A0AAW1MGL5_POPJA</name>
<comment type="similarity">
    <text evidence="2">Belongs to the thiolase-like superfamily. Beta-ketoacyl-ACP synthases family.</text>
</comment>
<dbReference type="Gene3D" id="3.40.47.10">
    <property type="match status" value="1"/>
</dbReference>
<feature type="domain" description="PKS/mFAS DH" evidence="4">
    <location>
        <begin position="800"/>
        <end position="1059"/>
    </location>
</feature>
<dbReference type="PROSITE" id="PS52019">
    <property type="entry name" value="PKS_MFAS_DH"/>
    <property type="match status" value="1"/>
</dbReference>
<dbReference type="InterPro" id="IPR001227">
    <property type="entry name" value="Ac_transferase_dom_sf"/>
</dbReference>
<dbReference type="Gene3D" id="3.30.70.3290">
    <property type="match status" value="2"/>
</dbReference>
<keyword evidence="6" id="KW-1185">Reference proteome</keyword>
<organism evidence="5 6">
    <name type="scientific">Popillia japonica</name>
    <name type="common">Japanese beetle</name>
    <dbReference type="NCBI Taxonomy" id="7064"/>
    <lineage>
        <taxon>Eukaryota</taxon>
        <taxon>Metazoa</taxon>
        <taxon>Ecdysozoa</taxon>
        <taxon>Arthropoda</taxon>
        <taxon>Hexapoda</taxon>
        <taxon>Insecta</taxon>
        <taxon>Pterygota</taxon>
        <taxon>Neoptera</taxon>
        <taxon>Endopterygota</taxon>
        <taxon>Coleoptera</taxon>
        <taxon>Polyphaga</taxon>
        <taxon>Scarabaeiformia</taxon>
        <taxon>Scarabaeidae</taxon>
        <taxon>Rutelinae</taxon>
        <taxon>Popillia</taxon>
    </lineage>
</organism>
<dbReference type="PROSITE" id="PS52004">
    <property type="entry name" value="KS3_2"/>
    <property type="match status" value="1"/>
</dbReference>
<dbReference type="Gene3D" id="3.10.129.110">
    <property type="entry name" value="Polyketide synthase dehydratase"/>
    <property type="match status" value="1"/>
</dbReference>
<reference evidence="5 6" key="1">
    <citation type="journal article" date="2024" name="BMC Genomics">
        <title>De novo assembly and annotation of Popillia japonica's genome with initial clues to its potential as an invasive pest.</title>
        <authorList>
            <person name="Cucini C."/>
            <person name="Boschi S."/>
            <person name="Funari R."/>
            <person name="Cardaioli E."/>
            <person name="Iannotti N."/>
            <person name="Marturano G."/>
            <person name="Paoli F."/>
            <person name="Bruttini M."/>
            <person name="Carapelli A."/>
            <person name="Frati F."/>
            <person name="Nardi F."/>
        </authorList>
    </citation>
    <scope>NUCLEOTIDE SEQUENCE [LARGE SCALE GENOMIC DNA]</scope>
    <source>
        <strain evidence="5">DMR45628</strain>
    </source>
</reference>
<dbReference type="Pfam" id="PF02801">
    <property type="entry name" value="Ketoacyl-synt_C"/>
    <property type="match status" value="1"/>
</dbReference>
<dbReference type="InterPro" id="IPR042104">
    <property type="entry name" value="PKS_dehydratase_sf"/>
</dbReference>
<dbReference type="EMBL" id="JASPKY010000038">
    <property type="protein sequence ID" value="KAK9746678.1"/>
    <property type="molecule type" value="Genomic_DNA"/>
</dbReference>
<dbReference type="AlphaFoldDB" id="A0AAW1MGL5"/>
<evidence type="ECO:0000259" key="4">
    <source>
        <dbReference type="PROSITE" id="PS52019"/>
    </source>
</evidence>
<sequence length="1183" mass="132309">MIPQSPYTKPEKGEEIVISGMSGYFPDSYDVYHFRDNLFNKVDLVSDDFRRWKPLHPEVPQRTGKVYNIEKFDAGFFGVTNMQSYNMEPVLRMLFEKTFEAIQDAGYHPSDFENTETGVFAGSCFSETQKFSFYETLIPFSDAIIGSHRSFYSKGISYFLKLKAPSYLIDTACSSSLFALEQAYTALREGLCQKAIVCGSNLCLHPIVSLQFSRLGVLSMDGSCKSFDANGNGYARSEACVVLLLEKAKDAKRIYSEVIYASTNCDGYKRQHKLRWLQTGSDCKMNPQKMLMKDFYSDCKMNPVDLTFVEAHGTGTKVGDPEELSTLETIFCAGRNRPLHIGAVKSNIGHTEPASGLCSIVKVLIGMETGFIPPNINYKKPIEGVKALSDGTMIVVAEKMPLPDQRGLFGVNSFGFGGANAHVLLHWNEKAKIKAGCPNDNLPPGCPNDNLPRLICVSSRSKEGINAILDDYQTRNCDCEFAYLIHQAFRKNIEDHLYRGYGIFNRNGTIKRSLSLLGIDRQKIYFVVGHFDRDVLKLGPSLMGIPIFAQTIRSIQDILYESVELNITDTISNYKKENLIKQILATAAIQIGLGHLLKEIKLKPYRIFGVGCGELVAAHLAEFLSLKQTMMGLFYVACNLVKSNSRNWENLGEDIFGEIGKCIPANEKILRQNCAKYVTSRSAWNNSRKDGVGLMIPGGVRDKSQYAMSLISVDSQDYVVDLLSNLGIPGGVRDKSQYAMSLISVDSQDYVVDLLSNLGRLYERGFDMELNKLYPNVELPVSRGTPMLSPLIKWNHSVDHQVFIYQNEAEIKSGSRLMHVITKEEDWRFIIGHVIDGRNLFPATGYLVLVWESFAIMRGKLMNEMKVVFEDVKYIRATTIPKEGSLDLVVTIQTGKQQFGIIEGGAVVATGRVYEAGDEAEFADIPSVETDAVDMCMDEKDVYKELKLRGYHYSGKFKSIKKCNVEVSHAVIEWNRNWISFMDSILQLLLLQADTRNIFIPTSISQLVIDAPKHIHTAALVDNLIPVYLYRDLNVVRTGGIELRNLGPSSIPRRKPADPVLEVSKFIPNQTMGLIEEDSVRAFVQIILENVSIVRVKVVEVCTETETESDLICPIIQRTLEDLPLINQEVMVLTAQNMDISGATVQNKPLSTESKCLILIVTDILNNIDPITAINTVKDVKGS</sequence>
<dbReference type="GO" id="GO:0006633">
    <property type="term" value="P:fatty acid biosynthetic process"/>
    <property type="evidence" value="ECO:0007669"/>
    <property type="project" value="TreeGrafter"/>
</dbReference>
<dbReference type="InterPro" id="IPR016039">
    <property type="entry name" value="Thiolase-like"/>
</dbReference>
<gene>
    <name evidence="5" type="ORF">QE152_g5977</name>
</gene>
<dbReference type="InterPro" id="IPR014031">
    <property type="entry name" value="Ketoacyl_synth_C"/>
</dbReference>